<dbReference type="EMBL" id="JTDF01000856">
    <property type="protein sequence ID" value="KAF8570872.1"/>
    <property type="molecule type" value="Genomic_DNA"/>
</dbReference>
<organism evidence="2 3">
    <name type="scientific">Paragonimus westermani</name>
    <dbReference type="NCBI Taxonomy" id="34504"/>
    <lineage>
        <taxon>Eukaryota</taxon>
        <taxon>Metazoa</taxon>
        <taxon>Spiralia</taxon>
        <taxon>Lophotrochozoa</taxon>
        <taxon>Platyhelminthes</taxon>
        <taxon>Trematoda</taxon>
        <taxon>Digenea</taxon>
        <taxon>Plagiorchiida</taxon>
        <taxon>Troglotremata</taxon>
        <taxon>Troglotrematidae</taxon>
        <taxon>Paragonimus</taxon>
    </lineage>
</organism>
<evidence type="ECO:0000313" key="3">
    <source>
        <dbReference type="Proteomes" id="UP000699462"/>
    </source>
</evidence>
<evidence type="ECO:0000313" key="2">
    <source>
        <dbReference type="EMBL" id="KAF8570872.1"/>
    </source>
</evidence>
<sequence length="352" mass="40594">MQQSDDWQLGNLPEFSNWSDAKTQRQMDYEQLKEELQISDDHLKKLRMEQSDVSHAFEEVCTGTNVSHCILLRKKLMRIGRELNYEENVNQHIKQLLDQTSYDKTVEQISAAKLCNIPKRNVNKQLEADRINQELRFTQQTKAMIASVQRFVCIFSNSMTCLENTSEREKATKGEFQSLQTKKEARRRAEMLVHEKMFSSAINLKNSIEKSKVSEMLYGNASCKTLEKQKDSIAARKARQLSELSAVRDEENDLRTRAASSSLDVDKEVALNRRMAQIDARHRDSTLSYAHRLAMPKKVDRPDVSQVEKVEETFEDDEQKDGVDAELLTTISKGKQTTPGKQPTKLEQVRYV</sequence>
<feature type="compositionally biased region" description="Basic and acidic residues" evidence="1">
    <location>
        <begin position="299"/>
        <end position="312"/>
    </location>
</feature>
<feature type="region of interest" description="Disordered" evidence="1">
    <location>
        <begin position="299"/>
        <end position="352"/>
    </location>
</feature>
<keyword evidence="3" id="KW-1185">Reference proteome</keyword>
<protein>
    <submittedName>
        <fullName evidence="2">Uncharacterized protein</fullName>
    </submittedName>
</protein>
<feature type="compositionally biased region" description="Polar residues" evidence="1">
    <location>
        <begin position="329"/>
        <end position="341"/>
    </location>
</feature>
<proteinExistence type="predicted"/>
<name>A0A8T0DUM6_9TREM</name>
<reference evidence="2 3" key="1">
    <citation type="submission" date="2019-07" db="EMBL/GenBank/DDBJ databases">
        <title>Annotation for the trematode Paragonimus westermani.</title>
        <authorList>
            <person name="Choi Y.-J."/>
        </authorList>
    </citation>
    <scope>NUCLEOTIDE SEQUENCE [LARGE SCALE GENOMIC DNA]</scope>
    <source>
        <strain evidence="2">180907_Pwestermani</strain>
    </source>
</reference>
<gene>
    <name evidence="2" type="ORF">P879_05834</name>
</gene>
<evidence type="ECO:0000256" key="1">
    <source>
        <dbReference type="SAM" id="MobiDB-lite"/>
    </source>
</evidence>
<dbReference type="Proteomes" id="UP000699462">
    <property type="component" value="Unassembled WGS sequence"/>
</dbReference>
<dbReference type="AlphaFoldDB" id="A0A8T0DUM6"/>
<dbReference type="OrthoDB" id="6265695at2759"/>
<accession>A0A8T0DUM6</accession>
<comment type="caution">
    <text evidence="2">The sequence shown here is derived from an EMBL/GenBank/DDBJ whole genome shotgun (WGS) entry which is preliminary data.</text>
</comment>